<evidence type="ECO:0000256" key="1">
    <source>
        <dbReference type="SAM" id="SignalP"/>
    </source>
</evidence>
<feature type="signal peptide" evidence="1">
    <location>
        <begin position="1"/>
        <end position="26"/>
    </location>
</feature>
<keyword evidence="3" id="KW-1185">Reference proteome</keyword>
<dbReference type="EMBL" id="MU838997">
    <property type="protein sequence ID" value="KAK1772858.1"/>
    <property type="molecule type" value="Genomic_DNA"/>
</dbReference>
<protein>
    <recommendedName>
        <fullName evidence="4">CBM-cenC domain-containing protein</fullName>
    </recommendedName>
</protein>
<dbReference type="Proteomes" id="UP001244011">
    <property type="component" value="Unassembled WGS sequence"/>
</dbReference>
<keyword evidence="1" id="KW-0732">Signal</keyword>
<dbReference type="GeneID" id="85308580"/>
<proteinExistence type="predicted"/>
<dbReference type="Gene3D" id="2.60.120.260">
    <property type="entry name" value="Galactose-binding domain-like"/>
    <property type="match status" value="2"/>
</dbReference>
<evidence type="ECO:0000313" key="3">
    <source>
        <dbReference type="Proteomes" id="UP001244011"/>
    </source>
</evidence>
<gene>
    <name evidence="2" type="ORF">QBC33DRAFT_484234</name>
</gene>
<comment type="caution">
    <text evidence="2">The sequence shown here is derived from an EMBL/GenBank/DDBJ whole genome shotgun (WGS) entry which is preliminary data.</text>
</comment>
<dbReference type="InterPro" id="IPR008979">
    <property type="entry name" value="Galactose-bd-like_sf"/>
</dbReference>
<organism evidence="2 3">
    <name type="scientific">Phialemonium atrogriseum</name>
    <dbReference type="NCBI Taxonomy" id="1093897"/>
    <lineage>
        <taxon>Eukaryota</taxon>
        <taxon>Fungi</taxon>
        <taxon>Dikarya</taxon>
        <taxon>Ascomycota</taxon>
        <taxon>Pezizomycotina</taxon>
        <taxon>Sordariomycetes</taxon>
        <taxon>Sordariomycetidae</taxon>
        <taxon>Cephalothecales</taxon>
        <taxon>Cephalothecaceae</taxon>
        <taxon>Phialemonium</taxon>
    </lineage>
</organism>
<dbReference type="AlphaFoldDB" id="A0AAJ0FS33"/>
<sequence length="414" mass="42837">MMSSGLKWGALLSACLLTVGANACAADNCYRALFPCPSPSAVSVASAFCATVTANGVTATNFPTRATAACGTAPAKYISACKCGPTCSGPAPTPTATCTPTATAGVVNGDFECGLAPWTVQLPDSAATDSIVPTGYTSGHSFQIDFNPPSVANDQGVSARVLAAPVPVTPGVTYLLSFATWFKPGSEGFVGVKINGLPHQTVDAGDFGMDVWHVNKLAWTAKAGDTAAVPEFEFLVGPPATVSRIDAVSFVALASCDDGPWPGILPNGDFECGVGSWTVEVPDPAATAGVVEGGGFISGRVFEVDFHYPAVHTELGVSARVWSKLLPVTPGWTYKLTFYTWFSSGSDGFVGVRINEGAAGKTVDAQDHYPLGVYHANELLWTVPAGVTTATVKFEFLFGATSVNRIDGITFQPV</sequence>
<dbReference type="RefSeq" id="XP_060289071.1">
    <property type="nucleotide sequence ID" value="XM_060425393.1"/>
</dbReference>
<feature type="chain" id="PRO_5042611113" description="CBM-cenC domain-containing protein" evidence="1">
    <location>
        <begin position="27"/>
        <end position="414"/>
    </location>
</feature>
<name>A0AAJ0FS33_9PEZI</name>
<evidence type="ECO:0000313" key="2">
    <source>
        <dbReference type="EMBL" id="KAK1772858.1"/>
    </source>
</evidence>
<accession>A0AAJ0FS33</accession>
<dbReference type="SUPFAM" id="SSF49785">
    <property type="entry name" value="Galactose-binding domain-like"/>
    <property type="match status" value="2"/>
</dbReference>
<evidence type="ECO:0008006" key="4">
    <source>
        <dbReference type="Google" id="ProtNLM"/>
    </source>
</evidence>
<reference evidence="2" key="1">
    <citation type="submission" date="2023-06" db="EMBL/GenBank/DDBJ databases">
        <title>Genome-scale phylogeny and comparative genomics of the fungal order Sordariales.</title>
        <authorList>
            <consortium name="Lawrence Berkeley National Laboratory"/>
            <person name="Hensen N."/>
            <person name="Bonometti L."/>
            <person name="Westerberg I."/>
            <person name="Brannstrom I.O."/>
            <person name="Guillou S."/>
            <person name="Cros-Aarteil S."/>
            <person name="Calhoun S."/>
            <person name="Haridas S."/>
            <person name="Kuo A."/>
            <person name="Mondo S."/>
            <person name="Pangilinan J."/>
            <person name="Riley R."/>
            <person name="Labutti K."/>
            <person name="Andreopoulos B."/>
            <person name="Lipzen A."/>
            <person name="Chen C."/>
            <person name="Yanf M."/>
            <person name="Daum C."/>
            <person name="Ng V."/>
            <person name="Clum A."/>
            <person name="Steindorff A."/>
            <person name="Ohm R."/>
            <person name="Martin F."/>
            <person name="Silar P."/>
            <person name="Natvig D."/>
            <person name="Lalanne C."/>
            <person name="Gautier V."/>
            <person name="Ament-Velasquez S.L."/>
            <person name="Kruys A."/>
            <person name="Hutchinson M.I."/>
            <person name="Powell A.J."/>
            <person name="Barry K."/>
            <person name="Miller A.N."/>
            <person name="Grigoriev I.V."/>
            <person name="Debuchy R."/>
            <person name="Gladieux P."/>
            <person name="Thoren M.H."/>
            <person name="Johannesson H."/>
        </authorList>
    </citation>
    <scope>NUCLEOTIDE SEQUENCE</scope>
    <source>
        <strain evidence="2">8032-3</strain>
    </source>
</reference>